<dbReference type="Proteomes" id="UP000191686">
    <property type="component" value="Unassembled WGS sequence"/>
</dbReference>
<comment type="caution">
    <text evidence="1">The sequence shown here is derived from an EMBL/GenBank/DDBJ whole genome shotgun (WGS) entry which is preliminary data.</text>
</comment>
<accession>A0ABD4UDK5</accession>
<evidence type="ECO:0000313" key="2">
    <source>
        <dbReference type="Proteomes" id="UP000191686"/>
    </source>
</evidence>
<gene>
    <name evidence="1" type="ORF">UE95_012740</name>
</gene>
<dbReference type="RefSeq" id="WP_143262457.1">
    <property type="nucleotide sequence ID" value="NZ_JAIMHC010000001.1"/>
</dbReference>
<proteinExistence type="predicted"/>
<dbReference type="EMBL" id="JYMX02000008">
    <property type="protein sequence ID" value="MCW3712156.1"/>
    <property type="molecule type" value="Genomic_DNA"/>
</dbReference>
<name>A0ABD4UDK5_9BURK</name>
<evidence type="ECO:0000313" key="1">
    <source>
        <dbReference type="EMBL" id="MCW3712156.1"/>
    </source>
</evidence>
<reference evidence="1 2" key="2">
    <citation type="journal article" date="2017" name="Front. Microbiol.">
        <title>Genomics Reveals a Unique Clone of Burkholderia cenocepacia Harboring an Actively Excising Novel Genomic Island.</title>
        <authorList>
            <person name="Patil P.P."/>
            <person name="Mali S."/>
            <person name="Midha S."/>
            <person name="Gautam V."/>
            <person name="Dash L."/>
            <person name="Kumar S."/>
            <person name="Shastri J."/>
            <person name="Singhal L."/>
            <person name="Patil P.B."/>
        </authorList>
    </citation>
    <scope>NUCLEOTIDE SEQUENCE [LARGE SCALE GENOMIC DNA]</scope>
    <source>
        <strain evidence="1 2">BC-19</strain>
    </source>
</reference>
<sequence length="141" mass="16289">MKMFTLSSAAHIEKLHAIRTAWHVSNRKASAIIVEYMLGVDTVTSATRKITLQEEDAINDTVNIFLPMTSKQFKQAQDIARQKGYDFTTIFKMALDDFYALWIAGKLDLNKSQRFAEYVRKHDIKNERKGKAKFNNNNKEN</sequence>
<dbReference type="AlphaFoldDB" id="A0ABD4UDK5"/>
<protein>
    <submittedName>
        <fullName evidence="1">Uncharacterized protein</fullName>
    </submittedName>
</protein>
<organism evidence="1 2">
    <name type="scientific">Burkholderia cenocepacia</name>
    <dbReference type="NCBI Taxonomy" id="95486"/>
    <lineage>
        <taxon>Bacteria</taxon>
        <taxon>Pseudomonadati</taxon>
        <taxon>Pseudomonadota</taxon>
        <taxon>Betaproteobacteria</taxon>
        <taxon>Burkholderiales</taxon>
        <taxon>Burkholderiaceae</taxon>
        <taxon>Burkholderia</taxon>
        <taxon>Burkholderia cepacia complex</taxon>
    </lineage>
</organism>
<reference evidence="1 2" key="1">
    <citation type="journal article" date="2017" name="Front. Microbiol.">
        <title>Genomics reveals a unique clone of Burkholderia cenocepacia harbouring an actively excising novel genomic island.</title>
        <authorList>
            <person name="Patil P."/>
            <person name="Mali S."/>
            <person name="Midha S."/>
            <person name="Gautam V."/>
            <person name="Dash L."/>
            <person name="Kumar S."/>
            <person name="Shastri J."/>
            <person name="Singhal L."/>
            <person name="Patil P.B."/>
        </authorList>
    </citation>
    <scope>NUCLEOTIDE SEQUENCE [LARGE SCALE GENOMIC DNA]</scope>
    <source>
        <strain evidence="1 2">BC-19</strain>
    </source>
</reference>